<comment type="caution">
    <text evidence="12">The sequence shown here is derived from an EMBL/GenBank/DDBJ whole genome shotgun (WGS) entry which is preliminary data.</text>
</comment>
<evidence type="ECO:0000256" key="6">
    <source>
        <dbReference type="ARBA" id="ARBA00022842"/>
    </source>
</evidence>
<comment type="caution">
    <text evidence="10">Lacks conserved residue(s) required for the propagation of feature annotation.</text>
</comment>
<comment type="function">
    <text evidence="10">Pyrophosphatase that catalyzes the hydrolysis of nucleoside triphosphates to their monophosphate derivatives, with a high preference for the non-canonical purine nucleotides XTP (xanthosine triphosphate), dITP (deoxyinosine triphosphate) and ITP. Seems to function as a house-cleaning enzyme that removes non-canonical purine nucleotides from the nucleotide pool, thus preventing their incorporation into DNA/RNA and avoiding chromosomal lesions.</text>
</comment>
<dbReference type="GO" id="GO:0000166">
    <property type="term" value="F:nucleotide binding"/>
    <property type="evidence" value="ECO:0007669"/>
    <property type="project" value="UniProtKB-KW"/>
</dbReference>
<dbReference type="GO" id="GO:0009146">
    <property type="term" value="P:purine nucleoside triphosphate catabolic process"/>
    <property type="evidence" value="ECO:0007669"/>
    <property type="project" value="UniProtKB-UniRule"/>
</dbReference>
<dbReference type="EC" id="3.6.1.66" evidence="10"/>
<dbReference type="InterPro" id="IPR002637">
    <property type="entry name" value="RdgB/HAM1"/>
</dbReference>
<dbReference type="GO" id="GO:0036220">
    <property type="term" value="F:ITP diphosphatase activity"/>
    <property type="evidence" value="ECO:0007669"/>
    <property type="project" value="UniProtKB-UniRule"/>
</dbReference>
<evidence type="ECO:0000256" key="4">
    <source>
        <dbReference type="ARBA" id="ARBA00022741"/>
    </source>
</evidence>
<evidence type="ECO:0000256" key="9">
    <source>
        <dbReference type="ARBA" id="ARBA00052017"/>
    </source>
</evidence>
<feature type="binding site" evidence="10">
    <location>
        <position position="179"/>
    </location>
    <ligand>
        <name>substrate</name>
    </ligand>
</feature>
<sequence length="203" mass="22748">MNKQKIWIATSNQDKVTEFSVFLANYQIKTLNDLPDYQEPEETGLTFVDNAIEKARALSAFVNGVVIADDSGIEIEALNNFPGIYSKRWAYPTTDWVQINQMLIDKINKETDQSNWNAQMVSVIAIVDVKHQIIKTFTGIVPGKISREVKITGNGFGYDLTFIPNGSGLTYSEMGADEKNKYSSRQIASQKLKAYLGGHNEKN</sequence>
<dbReference type="GO" id="GO:0046872">
    <property type="term" value="F:metal ion binding"/>
    <property type="evidence" value="ECO:0007669"/>
    <property type="project" value="UniProtKB-KW"/>
</dbReference>
<keyword evidence="4 10" id="KW-0547">Nucleotide-binding</keyword>
<accession>A0A2S5RDX7</accession>
<name>A0A2S5RDX7_9MOLU</name>
<reference evidence="12 13" key="1">
    <citation type="submission" date="2017-11" db="EMBL/GenBank/DDBJ databases">
        <title>Genome sequence of Entomoplasma lucivorax PIPN-2 (ATCC 49196).</title>
        <authorList>
            <person name="Lo W.-S."/>
            <person name="Gasparich G.E."/>
            <person name="Kuo C.-H."/>
        </authorList>
    </citation>
    <scope>NUCLEOTIDE SEQUENCE [LARGE SCALE GENOMIC DNA]</scope>
    <source>
        <strain evidence="12 13">PIPN-2</strain>
    </source>
</reference>
<keyword evidence="3 10" id="KW-0479">Metal-binding</keyword>
<feature type="active site" description="Proton acceptor" evidence="10">
    <location>
        <position position="70"/>
    </location>
</feature>
<comment type="similarity">
    <text evidence="1 10 11">Belongs to the HAM1 NTPase family.</text>
</comment>
<evidence type="ECO:0000256" key="10">
    <source>
        <dbReference type="HAMAP-Rule" id="MF_01405"/>
    </source>
</evidence>
<protein>
    <recommendedName>
        <fullName evidence="10">dITP/XTP pyrophosphatase</fullName>
        <ecNumber evidence="10">3.6.1.66</ecNumber>
    </recommendedName>
    <alternativeName>
        <fullName evidence="10">Non-canonical purine NTP pyrophosphatase</fullName>
    </alternativeName>
    <alternativeName>
        <fullName evidence="10">Non-standard purine NTP pyrophosphatase</fullName>
    </alternativeName>
    <alternativeName>
        <fullName evidence="10">Nucleoside-triphosphate diphosphatase</fullName>
    </alternativeName>
    <alternativeName>
        <fullName evidence="10">Nucleoside-triphosphate pyrophosphatase</fullName>
        <shortName evidence="10">NTPase</shortName>
    </alternativeName>
</protein>
<dbReference type="STRING" id="1399797.GCA_000518285_00069"/>
<comment type="catalytic activity">
    <reaction evidence="10">
        <text>ITP + H2O = IMP + diphosphate + H(+)</text>
        <dbReference type="Rhea" id="RHEA:29399"/>
        <dbReference type="ChEBI" id="CHEBI:15377"/>
        <dbReference type="ChEBI" id="CHEBI:15378"/>
        <dbReference type="ChEBI" id="CHEBI:33019"/>
        <dbReference type="ChEBI" id="CHEBI:58053"/>
        <dbReference type="ChEBI" id="CHEBI:61402"/>
        <dbReference type="EC" id="3.6.1.66"/>
    </reaction>
</comment>
<dbReference type="RefSeq" id="WP_028126323.1">
    <property type="nucleotide sequence ID" value="NZ_PHNE01000002.1"/>
</dbReference>
<dbReference type="FunFam" id="3.90.950.10:FF:000001">
    <property type="entry name" value="dITP/XTP pyrophosphatase"/>
    <property type="match status" value="1"/>
</dbReference>
<evidence type="ECO:0000256" key="8">
    <source>
        <dbReference type="ARBA" id="ARBA00051875"/>
    </source>
</evidence>
<dbReference type="SUPFAM" id="SSF52972">
    <property type="entry name" value="ITPase-like"/>
    <property type="match status" value="1"/>
</dbReference>
<comment type="cofactor">
    <cofactor evidence="10">
        <name>Mg(2+)</name>
        <dbReference type="ChEBI" id="CHEBI:18420"/>
    </cofactor>
    <text evidence="10">Binds 1 Mg(2+) ion per subunit.</text>
</comment>
<comment type="catalytic activity">
    <reaction evidence="8 10">
        <text>dITP + H2O = dIMP + diphosphate + H(+)</text>
        <dbReference type="Rhea" id="RHEA:28342"/>
        <dbReference type="ChEBI" id="CHEBI:15377"/>
        <dbReference type="ChEBI" id="CHEBI:15378"/>
        <dbReference type="ChEBI" id="CHEBI:33019"/>
        <dbReference type="ChEBI" id="CHEBI:61194"/>
        <dbReference type="ChEBI" id="CHEBI:61382"/>
        <dbReference type="EC" id="3.6.1.66"/>
    </reaction>
</comment>
<evidence type="ECO:0000313" key="12">
    <source>
        <dbReference type="EMBL" id="PPE05521.1"/>
    </source>
</evidence>
<dbReference type="NCBIfam" id="TIGR00042">
    <property type="entry name" value="RdgB/HAM1 family non-canonical purine NTP pyrophosphatase"/>
    <property type="match status" value="1"/>
</dbReference>
<dbReference type="GO" id="GO:0005829">
    <property type="term" value="C:cytosol"/>
    <property type="evidence" value="ECO:0007669"/>
    <property type="project" value="TreeGrafter"/>
</dbReference>
<keyword evidence="7 10" id="KW-0546">Nucleotide metabolism</keyword>
<dbReference type="GO" id="GO:0009117">
    <property type="term" value="P:nucleotide metabolic process"/>
    <property type="evidence" value="ECO:0007669"/>
    <property type="project" value="UniProtKB-KW"/>
</dbReference>
<dbReference type="Gene3D" id="3.90.950.10">
    <property type="match status" value="1"/>
</dbReference>
<evidence type="ECO:0000256" key="2">
    <source>
        <dbReference type="ARBA" id="ARBA00011738"/>
    </source>
</evidence>
<comment type="catalytic activity">
    <reaction evidence="9 10">
        <text>XTP + H2O = XMP + diphosphate + H(+)</text>
        <dbReference type="Rhea" id="RHEA:28610"/>
        <dbReference type="ChEBI" id="CHEBI:15377"/>
        <dbReference type="ChEBI" id="CHEBI:15378"/>
        <dbReference type="ChEBI" id="CHEBI:33019"/>
        <dbReference type="ChEBI" id="CHEBI:57464"/>
        <dbReference type="ChEBI" id="CHEBI:61314"/>
        <dbReference type="EC" id="3.6.1.66"/>
    </reaction>
</comment>
<feature type="binding site" evidence="10">
    <location>
        <position position="70"/>
    </location>
    <ligand>
        <name>Mg(2+)</name>
        <dbReference type="ChEBI" id="CHEBI:18420"/>
    </ligand>
</feature>
<dbReference type="AlphaFoldDB" id="A0A2S5RDX7"/>
<feature type="binding site" evidence="10">
    <location>
        <begin position="10"/>
        <end position="15"/>
    </location>
    <ligand>
        <name>substrate</name>
    </ligand>
</feature>
<evidence type="ECO:0000313" key="13">
    <source>
        <dbReference type="Proteomes" id="UP000237865"/>
    </source>
</evidence>
<proteinExistence type="inferred from homology"/>
<dbReference type="GO" id="GO:0036222">
    <property type="term" value="F:XTP diphosphatase activity"/>
    <property type="evidence" value="ECO:0007669"/>
    <property type="project" value="UniProtKB-UniRule"/>
</dbReference>
<comment type="subunit">
    <text evidence="2 10">Homodimer.</text>
</comment>
<keyword evidence="13" id="KW-1185">Reference proteome</keyword>
<feature type="binding site" evidence="10">
    <location>
        <position position="41"/>
    </location>
    <ligand>
        <name>Mg(2+)</name>
        <dbReference type="ChEBI" id="CHEBI:18420"/>
    </ligand>
</feature>
<dbReference type="CDD" id="cd00515">
    <property type="entry name" value="HAM1"/>
    <property type="match status" value="1"/>
</dbReference>
<dbReference type="Proteomes" id="UP000237865">
    <property type="component" value="Unassembled WGS sequence"/>
</dbReference>
<dbReference type="PANTHER" id="PTHR11067:SF9">
    <property type="entry name" value="INOSINE TRIPHOSPHATE PYROPHOSPHATASE"/>
    <property type="match status" value="1"/>
</dbReference>
<dbReference type="PANTHER" id="PTHR11067">
    <property type="entry name" value="INOSINE TRIPHOSPHATE PYROPHOSPHATASE/HAM1 PROTEIN"/>
    <property type="match status" value="1"/>
</dbReference>
<evidence type="ECO:0000256" key="3">
    <source>
        <dbReference type="ARBA" id="ARBA00022723"/>
    </source>
</evidence>
<dbReference type="InterPro" id="IPR020922">
    <property type="entry name" value="dITP/XTP_pyrophosphatase"/>
</dbReference>
<feature type="binding site" evidence="10">
    <location>
        <begin position="156"/>
        <end position="159"/>
    </location>
    <ligand>
        <name>substrate</name>
    </ligand>
</feature>
<keyword evidence="6 10" id="KW-0460">Magnesium</keyword>
<organism evidence="12 13">
    <name type="scientific">Williamsoniiplasma lucivorax</name>
    <dbReference type="NCBI Taxonomy" id="209274"/>
    <lineage>
        <taxon>Bacteria</taxon>
        <taxon>Bacillati</taxon>
        <taxon>Mycoplasmatota</taxon>
        <taxon>Mollicutes</taxon>
        <taxon>Entomoplasmatales</taxon>
        <taxon>Williamsoniiplasma</taxon>
    </lineage>
</organism>
<dbReference type="EMBL" id="PHNE01000002">
    <property type="protein sequence ID" value="PPE05521.1"/>
    <property type="molecule type" value="Genomic_DNA"/>
</dbReference>
<dbReference type="GO" id="GO:0017111">
    <property type="term" value="F:ribonucleoside triphosphate phosphatase activity"/>
    <property type="evidence" value="ECO:0007669"/>
    <property type="project" value="InterPro"/>
</dbReference>
<dbReference type="Pfam" id="PF01725">
    <property type="entry name" value="Ham1p_like"/>
    <property type="match status" value="1"/>
</dbReference>
<evidence type="ECO:0000256" key="11">
    <source>
        <dbReference type="RuleBase" id="RU003781"/>
    </source>
</evidence>
<keyword evidence="5 10" id="KW-0378">Hydrolase</keyword>
<gene>
    <name evidence="12" type="primary">rdgB</name>
    <name evidence="12" type="ORF">ELUCI_v1c06140</name>
</gene>
<dbReference type="GO" id="GO:0035870">
    <property type="term" value="F:dITP diphosphatase activity"/>
    <property type="evidence" value="ECO:0007669"/>
    <property type="project" value="UniProtKB-UniRule"/>
</dbReference>
<evidence type="ECO:0000256" key="7">
    <source>
        <dbReference type="ARBA" id="ARBA00023080"/>
    </source>
</evidence>
<evidence type="ECO:0000256" key="1">
    <source>
        <dbReference type="ARBA" id="ARBA00008023"/>
    </source>
</evidence>
<feature type="binding site" evidence="10">
    <location>
        <position position="71"/>
    </location>
    <ligand>
        <name>substrate</name>
    </ligand>
</feature>
<dbReference type="HAMAP" id="MF_01405">
    <property type="entry name" value="Non_canon_purine_NTPase"/>
    <property type="match status" value="1"/>
</dbReference>
<dbReference type="InterPro" id="IPR029001">
    <property type="entry name" value="ITPase-like_fam"/>
</dbReference>
<evidence type="ECO:0000256" key="5">
    <source>
        <dbReference type="ARBA" id="ARBA00022801"/>
    </source>
</evidence>